<reference evidence="1" key="2">
    <citation type="submission" date="2015-06" db="UniProtKB">
        <authorList>
            <consortium name="EnsemblMetazoa"/>
        </authorList>
    </citation>
    <scope>IDENTIFICATION</scope>
</reference>
<dbReference type="EnsemblMetazoa" id="tetur02g13870.1">
    <property type="protein sequence ID" value="tetur02g13870.1"/>
    <property type="gene ID" value="tetur02g13870"/>
</dbReference>
<proteinExistence type="predicted"/>
<evidence type="ECO:0000313" key="2">
    <source>
        <dbReference type="Proteomes" id="UP000015104"/>
    </source>
</evidence>
<name>T1JY03_TETUR</name>
<accession>T1JY03</accession>
<sequence>MHIIFRNLDKSNNDLTITVIIHLDLQHVAEHNMFVEKYPIVIQVIREILTPN</sequence>
<dbReference type="Proteomes" id="UP000015104">
    <property type="component" value="Unassembled WGS sequence"/>
</dbReference>
<evidence type="ECO:0000313" key="1">
    <source>
        <dbReference type="EnsemblMetazoa" id="tetur02g13870.1"/>
    </source>
</evidence>
<dbReference type="EMBL" id="CAEY01000835">
    <property type="status" value="NOT_ANNOTATED_CDS"/>
    <property type="molecule type" value="Genomic_DNA"/>
</dbReference>
<organism evidence="1 2">
    <name type="scientific">Tetranychus urticae</name>
    <name type="common">Two-spotted spider mite</name>
    <dbReference type="NCBI Taxonomy" id="32264"/>
    <lineage>
        <taxon>Eukaryota</taxon>
        <taxon>Metazoa</taxon>
        <taxon>Ecdysozoa</taxon>
        <taxon>Arthropoda</taxon>
        <taxon>Chelicerata</taxon>
        <taxon>Arachnida</taxon>
        <taxon>Acari</taxon>
        <taxon>Acariformes</taxon>
        <taxon>Trombidiformes</taxon>
        <taxon>Prostigmata</taxon>
        <taxon>Eleutherengona</taxon>
        <taxon>Raphignathae</taxon>
        <taxon>Tetranychoidea</taxon>
        <taxon>Tetranychidae</taxon>
        <taxon>Tetranychus</taxon>
    </lineage>
</organism>
<reference evidence="2" key="1">
    <citation type="submission" date="2011-08" db="EMBL/GenBank/DDBJ databases">
        <authorList>
            <person name="Rombauts S."/>
        </authorList>
    </citation>
    <scope>NUCLEOTIDE SEQUENCE</scope>
    <source>
        <strain evidence="2">London</strain>
    </source>
</reference>
<protein>
    <submittedName>
        <fullName evidence="1">Uncharacterized protein</fullName>
    </submittedName>
</protein>
<keyword evidence="2" id="KW-1185">Reference proteome</keyword>
<dbReference type="AlphaFoldDB" id="T1JY03"/>
<dbReference type="HOGENOM" id="CLU_3089817_0_0_1"/>